<evidence type="ECO:0000313" key="3">
    <source>
        <dbReference type="EMBL" id="GGM68318.1"/>
    </source>
</evidence>
<feature type="compositionally biased region" description="Basic and acidic residues" evidence="1">
    <location>
        <begin position="1"/>
        <end position="12"/>
    </location>
</feature>
<protein>
    <submittedName>
        <fullName evidence="3">Uncharacterized protein</fullName>
    </submittedName>
</protein>
<keyword evidence="2" id="KW-1133">Transmembrane helix</keyword>
<sequence length="147" mass="15738">MEPHKTADEPRGARKPRVRARRLANPDSTAGEPRGTRSTTASVSRGTAPNRGRSPRNKKHHGERESGSRTKPRAQPAELETAATTTSLLSGGSFHVQLALLDFRGQRLEGNKMSALLSAIAVEVVSALLVSLVVVAVRRLFSRPAAA</sequence>
<accession>A0A917UBD4</accession>
<keyword evidence="4" id="KW-1185">Reference proteome</keyword>
<reference evidence="3" key="1">
    <citation type="journal article" date="2014" name="Int. J. Syst. Evol. Microbiol.">
        <title>Complete genome sequence of Corynebacterium casei LMG S-19264T (=DSM 44701T), isolated from a smear-ripened cheese.</title>
        <authorList>
            <consortium name="US DOE Joint Genome Institute (JGI-PGF)"/>
            <person name="Walter F."/>
            <person name="Albersmeier A."/>
            <person name="Kalinowski J."/>
            <person name="Ruckert C."/>
        </authorList>
    </citation>
    <scope>NUCLEOTIDE SEQUENCE</scope>
    <source>
        <strain evidence="3">JCM 19831</strain>
    </source>
</reference>
<gene>
    <name evidence="3" type="ORF">GCM10007977_082650</name>
</gene>
<reference evidence="3" key="2">
    <citation type="submission" date="2020-09" db="EMBL/GenBank/DDBJ databases">
        <authorList>
            <person name="Sun Q."/>
            <person name="Ohkuma M."/>
        </authorList>
    </citation>
    <scope>NUCLEOTIDE SEQUENCE</scope>
    <source>
        <strain evidence="3">JCM 19831</strain>
    </source>
</reference>
<proteinExistence type="predicted"/>
<name>A0A917UBD4_9ACTN</name>
<comment type="caution">
    <text evidence="3">The sequence shown here is derived from an EMBL/GenBank/DDBJ whole genome shotgun (WGS) entry which is preliminary data.</text>
</comment>
<dbReference type="EMBL" id="BMPI01000057">
    <property type="protein sequence ID" value="GGM68318.1"/>
    <property type="molecule type" value="Genomic_DNA"/>
</dbReference>
<organism evidence="3 4">
    <name type="scientific">Dactylosporangium sucinum</name>
    <dbReference type="NCBI Taxonomy" id="1424081"/>
    <lineage>
        <taxon>Bacteria</taxon>
        <taxon>Bacillati</taxon>
        <taxon>Actinomycetota</taxon>
        <taxon>Actinomycetes</taxon>
        <taxon>Micromonosporales</taxon>
        <taxon>Micromonosporaceae</taxon>
        <taxon>Dactylosporangium</taxon>
    </lineage>
</organism>
<feature type="compositionally biased region" description="Polar residues" evidence="1">
    <location>
        <begin position="36"/>
        <end position="47"/>
    </location>
</feature>
<feature type="region of interest" description="Disordered" evidence="1">
    <location>
        <begin position="1"/>
        <end position="81"/>
    </location>
</feature>
<dbReference type="AlphaFoldDB" id="A0A917UBD4"/>
<keyword evidence="2" id="KW-0812">Transmembrane</keyword>
<evidence type="ECO:0000313" key="4">
    <source>
        <dbReference type="Proteomes" id="UP000642070"/>
    </source>
</evidence>
<feature type="transmembrane region" description="Helical" evidence="2">
    <location>
        <begin position="114"/>
        <end position="137"/>
    </location>
</feature>
<evidence type="ECO:0000256" key="1">
    <source>
        <dbReference type="SAM" id="MobiDB-lite"/>
    </source>
</evidence>
<keyword evidence="2" id="KW-0472">Membrane</keyword>
<dbReference type="Proteomes" id="UP000642070">
    <property type="component" value="Unassembled WGS sequence"/>
</dbReference>
<evidence type="ECO:0000256" key="2">
    <source>
        <dbReference type="SAM" id="Phobius"/>
    </source>
</evidence>
<feature type="compositionally biased region" description="Basic residues" evidence="1">
    <location>
        <begin position="13"/>
        <end position="22"/>
    </location>
</feature>